<dbReference type="Proteomes" id="UP000250222">
    <property type="component" value="Unassembled WGS sequence"/>
</dbReference>
<keyword evidence="1" id="KW-1133">Transmembrane helix</keyword>
<sequence length="136" mass="14330">MSRRPRRSARALFTATLLLSEAMVVLFAGLVAYGLRLAPVREIVLGGAVLALWSVVAGALVRRGTVGYVLGSVLQVALIATGLVVPMMFAVGGIFAVLWLVSLRVGGQIDAERVVREDAEREYEQRHGAGDAAAAG</sequence>
<evidence type="ECO:0000313" key="3">
    <source>
        <dbReference type="Proteomes" id="UP000250222"/>
    </source>
</evidence>
<accession>A0A2Y9AHD1</accession>
<feature type="transmembrane region" description="Helical" evidence="1">
    <location>
        <begin position="43"/>
        <end position="61"/>
    </location>
</feature>
<dbReference type="AlphaFoldDB" id="A0A2Y9AHD1"/>
<evidence type="ECO:0000256" key="1">
    <source>
        <dbReference type="SAM" id="Phobius"/>
    </source>
</evidence>
<feature type="transmembrane region" description="Helical" evidence="1">
    <location>
        <begin position="73"/>
        <end position="101"/>
    </location>
</feature>
<protein>
    <recommendedName>
        <fullName evidence="4">DUF4233 domain-containing protein</fullName>
    </recommendedName>
</protein>
<keyword evidence="1" id="KW-0812">Transmembrane</keyword>
<feature type="transmembrane region" description="Helical" evidence="1">
    <location>
        <begin position="12"/>
        <end position="31"/>
    </location>
</feature>
<organism evidence="2 3">
    <name type="scientific">Georgenia satyanarayanai</name>
    <dbReference type="NCBI Taxonomy" id="860221"/>
    <lineage>
        <taxon>Bacteria</taxon>
        <taxon>Bacillati</taxon>
        <taxon>Actinomycetota</taxon>
        <taxon>Actinomycetes</taxon>
        <taxon>Micrococcales</taxon>
        <taxon>Bogoriellaceae</taxon>
        <taxon>Georgenia</taxon>
    </lineage>
</organism>
<dbReference type="InterPro" id="IPR025327">
    <property type="entry name" value="DUF4233"/>
</dbReference>
<keyword evidence="1" id="KW-0472">Membrane</keyword>
<keyword evidence="3" id="KW-1185">Reference proteome</keyword>
<proteinExistence type="predicted"/>
<gene>
    <name evidence="2" type="ORF">SAMN05216184_105180</name>
</gene>
<evidence type="ECO:0000313" key="2">
    <source>
        <dbReference type="EMBL" id="SSA41939.1"/>
    </source>
</evidence>
<dbReference type="RefSeq" id="WP_258369374.1">
    <property type="nucleotide sequence ID" value="NZ_QKLZ01000005.1"/>
</dbReference>
<evidence type="ECO:0008006" key="4">
    <source>
        <dbReference type="Google" id="ProtNLM"/>
    </source>
</evidence>
<dbReference type="EMBL" id="UETB01000005">
    <property type="protein sequence ID" value="SSA41939.1"/>
    <property type="molecule type" value="Genomic_DNA"/>
</dbReference>
<reference evidence="2 3" key="1">
    <citation type="submission" date="2016-10" db="EMBL/GenBank/DDBJ databases">
        <authorList>
            <person name="Cai Z."/>
        </authorList>
    </citation>
    <scope>NUCLEOTIDE SEQUENCE [LARGE SCALE GENOMIC DNA]</scope>
    <source>
        <strain evidence="2 3">CGMCC 1.10826</strain>
    </source>
</reference>
<name>A0A2Y9AHD1_9MICO</name>
<dbReference type="Pfam" id="PF14017">
    <property type="entry name" value="DUF4233"/>
    <property type="match status" value="1"/>
</dbReference>